<dbReference type="Pfam" id="PF09084">
    <property type="entry name" value="NMT1"/>
    <property type="match status" value="1"/>
</dbReference>
<feature type="domain" description="SsuA/THI5-like" evidence="12">
    <location>
        <begin position="13"/>
        <end position="230"/>
    </location>
</feature>
<dbReference type="Gene3D" id="3.40.190.10">
    <property type="entry name" value="Periplasmic binding protein-like II"/>
    <property type="match status" value="2"/>
</dbReference>
<comment type="caution">
    <text evidence="13">The sequence shown here is derived from an EMBL/GenBank/DDBJ whole genome shotgun (WGS) entry which is preliminary data.</text>
</comment>
<protein>
    <recommendedName>
        <fullName evidence="10">Thiamine pyrimidine synthase</fullName>
    </recommendedName>
</protein>
<keyword evidence="14" id="KW-1185">Reference proteome</keyword>
<evidence type="ECO:0000256" key="5">
    <source>
        <dbReference type="ARBA" id="ARBA00022679"/>
    </source>
</evidence>
<evidence type="ECO:0000313" key="14">
    <source>
        <dbReference type="Proteomes" id="UP000429595"/>
    </source>
</evidence>
<comment type="pathway">
    <text evidence="2">Cofactor biosynthesis; thiamine diphosphate biosynthesis.</text>
</comment>
<dbReference type="GO" id="GO:0016740">
    <property type="term" value="F:transferase activity"/>
    <property type="evidence" value="ECO:0007669"/>
    <property type="project" value="UniProtKB-KW"/>
</dbReference>
<gene>
    <name evidence="13" type="ORF">F9802_08680</name>
</gene>
<evidence type="ECO:0000259" key="12">
    <source>
        <dbReference type="Pfam" id="PF09084"/>
    </source>
</evidence>
<accession>A0A6I1FLC7</accession>
<evidence type="ECO:0000256" key="1">
    <source>
        <dbReference type="ARBA" id="ARBA00003469"/>
    </source>
</evidence>
<sequence length="309" mass="35456">MESLKFGLEWYLNPNHLPFLVGIDKGWFAEVHLDVEMIEPEAHFDAIDEIYKGNMDLAVTEPLHLVQDRLQNHDVVGFSRYLQSDSGVMFLKDKGITRPRDMIGKRLTYPSAPGPTGLAFIKSLIEADGGHCDVNDLIPINKGFYHTDALINDEADIAFSVQQHHELIEARERGYEPGFFSLKEWGLPAGGNLILVTSREVFSKRHEEIGRFLEVLKRSNEFIRNNREEAKEIYYQFTKKDPMNAIEAAIVNATLNYFTEDFSMPLDYFDHLQKWLKQSELTDSLLEPDEFWTNELLLEKSRGGVNSGN</sequence>
<keyword evidence="6" id="KW-0479">Metal-binding</keyword>
<dbReference type="PANTHER" id="PTHR31528">
    <property type="entry name" value="4-AMINO-5-HYDROXYMETHYL-2-METHYLPYRIMIDINE PHOSPHATE SYNTHASE THI11-RELATED"/>
    <property type="match status" value="1"/>
</dbReference>
<evidence type="ECO:0000256" key="3">
    <source>
        <dbReference type="ARBA" id="ARBA00009406"/>
    </source>
</evidence>
<dbReference type="InterPro" id="IPR015168">
    <property type="entry name" value="SsuA/THI5"/>
</dbReference>
<dbReference type="GO" id="GO:0046872">
    <property type="term" value="F:metal ion binding"/>
    <property type="evidence" value="ECO:0007669"/>
    <property type="project" value="UniProtKB-KW"/>
</dbReference>
<evidence type="ECO:0000256" key="10">
    <source>
        <dbReference type="ARBA" id="ARBA00033171"/>
    </source>
</evidence>
<organism evidence="13 14">
    <name type="scientific">Bacillus aerolatus</name>
    <dbReference type="NCBI Taxonomy" id="2653354"/>
    <lineage>
        <taxon>Bacteria</taxon>
        <taxon>Bacillati</taxon>
        <taxon>Bacillota</taxon>
        <taxon>Bacilli</taxon>
        <taxon>Bacillales</taxon>
        <taxon>Bacillaceae</taxon>
        <taxon>Bacillus</taxon>
    </lineage>
</organism>
<evidence type="ECO:0000256" key="4">
    <source>
        <dbReference type="ARBA" id="ARBA00011738"/>
    </source>
</evidence>
<reference evidence="13 14" key="1">
    <citation type="submission" date="2019-10" db="EMBL/GenBank/DDBJ databases">
        <title>Bacillus aerolatum sp. nov., isolated from bioaerosol of sport playgrounds.</title>
        <authorList>
            <person name="Chen P."/>
            <person name="Zhang G."/>
        </authorList>
    </citation>
    <scope>NUCLEOTIDE SEQUENCE [LARGE SCALE GENOMIC DNA]</scope>
    <source>
        <strain evidence="13 14">CX253</strain>
    </source>
</reference>
<evidence type="ECO:0000256" key="8">
    <source>
        <dbReference type="ARBA" id="ARBA00022977"/>
    </source>
</evidence>
<proteinExistence type="inferred from homology"/>
<dbReference type="EMBL" id="WEIO01000004">
    <property type="protein sequence ID" value="KAB7707077.1"/>
    <property type="molecule type" value="Genomic_DNA"/>
</dbReference>
<comment type="catalytic activity">
    <reaction evidence="11">
        <text>N(6)-(pyridoxal phosphate)-L-lysyl-[4-amino-5-hydroxymethyl-2-methylpyrimidine phosphate synthase] + L-histidyl-[4-amino-5-hydroxymethyl-2-methylpyrimidine phosphate synthase] + 2 Fe(3+) + 4 H2O = L-lysyl-[4-amino-5-hydroxymethyl-2-methylpyrimidine phosphate synthase] + (2S)-2-amino-5-hydroxy-4-oxopentanoyl-[4-amino-5-hydroxymethyl-2-methylpyrimidine phosphate synthase] + 4-amino-2-methyl-5-(phosphooxymethyl)pyrimidine + 3-oxopropanoate + 2 Fe(2+) + 2 H(+)</text>
        <dbReference type="Rhea" id="RHEA:65756"/>
        <dbReference type="Rhea" id="RHEA-COMP:16892"/>
        <dbReference type="Rhea" id="RHEA-COMP:16893"/>
        <dbReference type="Rhea" id="RHEA-COMP:16894"/>
        <dbReference type="Rhea" id="RHEA-COMP:16895"/>
        <dbReference type="ChEBI" id="CHEBI:15377"/>
        <dbReference type="ChEBI" id="CHEBI:15378"/>
        <dbReference type="ChEBI" id="CHEBI:29033"/>
        <dbReference type="ChEBI" id="CHEBI:29034"/>
        <dbReference type="ChEBI" id="CHEBI:29969"/>
        <dbReference type="ChEBI" id="CHEBI:29979"/>
        <dbReference type="ChEBI" id="CHEBI:33190"/>
        <dbReference type="ChEBI" id="CHEBI:58354"/>
        <dbReference type="ChEBI" id="CHEBI:143915"/>
        <dbReference type="ChEBI" id="CHEBI:157692"/>
    </reaction>
    <physiologicalReaction direction="left-to-right" evidence="11">
        <dbReference type="Rhea" id="RHEA:65757"/>
    </physiologicalReaction>
</comment>
<name>A0A6I1FLC7_9BACI</name>
<dbReference type="PANTHER" id="PTHR31528:SF1">
    <property type="entry name" value="4-AMINO-5-HYDROXYMETHYL-2-METHYLPYRIMIDINE PHOSPHATE SYNTHASE THI11-RELATED"/>
    <property type="match status" value="1"/>
</dbReference>
<keyword evidence="9" id="KW-0408">Iron</keyword>
<dbReference type="SUPFAM" id="SSF53850">
    <property type="entry name" value="Periplasmic binding protein-like II"/>
    <property type="match status" value="1"/>
</dbReference>
<keyword evidence="7" id="KW-0663">Pyridoxal phosphate</keyword>
<evidence type="ECO:0000256" key="11">
    <source>
        <dbReference type="ARBA" id="ARBA00048179"/>
    </source>
</evidence>
<comment type="similarity">
    <text evidence="3">Belongs to the NMT1/THI5 family.</text>
</comment>
<dbReference type="Proteomes" id="UP000429595">
    <property type="component" value="Unassembled WGS sequence"/>
</dbReference>
<dbReference type="RefSeq" id="WP_152150978.1">
    <property type="nucleotide sequence ID" value="NZ_WEIO01000004.1"/>
</dbReference>
<dbReference type="AlphaFoldDB" id="A0A6I1FLC7"/>
<evidence type="ECO:0000256" key="2">
    <source>
        <dbReference type="ARBA" id="ARBA00004948"/>
    </source>
</evidence>
<comment type="subunit">
    <text evidence="4">Homodimer.</text>
</comment>
<keyword evidence="5" id="KW-0808">Transferase</keyword>
<evidence type="ECO:0000256" key="7">
    <source>
        <dbReference type="ARBA" id="ARBA00022898"/>
    </source>
</evidence>
<dbReference type="GO" id="GO:0009228">
    <property type="term" value="P:thiamine biosynthetic process"/>
    <property type="evidence" value="ECO:0007669"/>
    <property type="project" value="UniProtKB-KW"/>
</dbReference>
<evidence type="ECO:0000256" key="9">
    <source>
        <dbReference type="ARBA" id="ARBA00023004"/>
    </source>
</evidence>
<keyword evidence="8" id="KW-0784">Thiamine biosynthesis</keyword>
<comment type="function">
    <text evidence="1">Responsible for the formation of the pyrimidine heterocycle in the thiamine biosynthesis pathway. Catalyzes the formation of hydroxymethylpyrimidine phosphate (HMP-P) from histidine and pyridoxal phosphate (PLP). The protein uses PLP and the active site histidine to form HMP-P, generating an inactive enzyme. The enzyme can only undergo a single turnover, which suggests it is a suicide enzyme.</text>
</comment>
<evidence type="ECO:0000256" key="6">
    <source>
        <dbReference type="ARBA" id="ARBA00022723"/>
    </source>
</evidence>
<dbReference type="InterPro" id="IPR027939">
    <property type="entry name" value="NMT1/THI5"/>
</dbReference>
<evidence type="ECO:0000313" key="13">
    <source>
        <dbReference type="EMBL" id="KAB7707077.1"/>
    </source>
</evidence>